<reference evidence="5 6" key="1">
    <citation type="submission" date="2018-07" db="EMBL/GenBank/DDBJ databases">
        <title>Genomic Encyclopedia of Type Strains, Phase IV (KMG-IV): sequencing the most valuable type-strain genomes for metagenomic binning, comparative biology and taxonomic classification.</title>
        <authorList>
            <person name="Goeker M."/>
        </authorList>
    </citation>
    <scope>NUCLEOTIDE SEQUENCE [LARGE SCALE GENOMIC DNA]</scope>
    <source>
        <strain evidence="5 6">DSM 14324</strain>
    </source>
</reference>
<dbReference type="GO" id="GO:0008168">
    <property type="term" value="F:methyltransferase activity"/>
    <property type="evidence" value="ECO:0007669"/>
    <property type="project" value="UniProtKB-KW"/>
</dbReference>
<dbReference type="Gene3D" id="3.40.50.150">
    <property type="entry name" value="Vaccinia Virus protein VP39"/>
    <property type="match status" value="1"/>
</dbReference>
<keyword evidence="6" id="KW-1185">Reference proteome</keyword>
<accession>A0A3D9DUN4</accession>
<comment type="caution">
    <text evidence="5">The sequence shown here is derived from an EMBL/GenBank/DDBJ whole genome shotgun (WGS) entry which is preliminary data.</text>
</comment>
<sequence>MSRMLRVDQLLVAQALVRSRTRAQRLIRHGRVQLIGDSQPRTLTRPSEKLPEESRFHVVEDPEERYVSRAGLKLEALLNATSLSPQGLTLLDVGQSTGGFTDCLLQHGAARVIGIEVGHDQLDPLLREDERVHCLEGINARNLPDDRILALAPEGLAGAVMDVSFISQTLILPELARLLSKGAHLLSLVKPQFELSPEQIGSGGIVRDARHFDQVETRLRTCCAQNGFSLHYWGDSPITGGDGNREFLMHATRASC</sequence>
<feature type="domain" description="Ribosomal RNA methyltransferase FtsJ" evidence="4">
    <location>
        <begin position="66"/>
        <end position="251"/>
    </location>
</feature>
<dbReference type="EMBL" id="QRDJ01000008">
    <property type="protein sequence ID" value="REC94500.1"/>
    <property type="molecule type" value="Genomic_DNA"/>
</dbReference>
<dbReference type="SUPFAM" id="SSF55174">
    <property type="entry name" value="Alpha-L RNA-binding motif"/>
    <property type="match status" value="1"/>
</dbReference>
<evidence type="ECO:0000313" key="5">
    <source>
        <dbReference type="EMBL" id="REC94500.1"/>
    </source>
</evidence>
<evidence type="ECO:0000313" key="6">
    <source>
        <dbReference type="Proteomes" id="UP000256334"/>
    </source>
</evidence>
<dbReference type="InterPro" id="IPR004538">
    <property type="entry name" value="Hemolysin_A/TlyA"/>
</dbReference>
<dbReference type="InterPro" id="IPR047048">
    <property type="entry name" value="TlyA"/>
</dbReference>
<evidence type="ECO:0000259" key="4">
    <source>
        <dbReference type="Pfam" id="PF01728"/>
    </source>
</evidence>
<dbReference type="PROSITE" id="PS50889">
    <property type="entry name" value="S4"/>
    <property type="match status" value="1"/>
</dbReference>
<dbReference type="PANTHER" id="PTHR32319">
    <property type="entry name" value="BACTERIAL HEMOLYSIN-LIKE PROTEIN"/>
    <property type="match status" value="1"/>
</dbReference>
<evidence type="ECO:0000256" key="1">
    <source>
        <dbReference type="ARBA" id="ARBA00022884"/>
    </source>
</evidence>
<dbReference type="CDD" id="cd02440">
    <property type="entry name" value="AdoMet_MTases"/>
    <property type="match status" value="1"/>
</dbReference>
<protein>
    <submittedName>
        <fullName evidence="5">23S rRNA (Cytidine1920-2'-O)/16S rRNA (Cytidine1409-2'-O)-methyltransferase</fullName>
    </submittedName>
</protein>
<comment type="similarity">
    <text evidence="2">Belongs to the TlyA family.</text>
</comment>
<gene>
    <name evidence="5" type="ORF">C8D72_2878</name>
</gene>
<dbReference type="Proteomes" id="UP000256334">
    <property type="component" value="Unassembled WGS sequence"/>
</dbReference>
<dbReference type="GO" id="GO:0003723">
    <property type="term" value="F:RNA binding"/>
    <property type="evidence" value="ECO:0007669"/>
    <property type="project" value="UniProtKB-KW"/>
</dbReference>
<organism evidence="5 6">
    <name type="scientific">Kushneria indalinina DSM 14324</name>
    <dbReference type="NCBI Taxonomy" id="1122140"/>
    <lineage>
        <taxon>Bacteria</taxon>
        <taxon>Pseudomonadati</taxon>
        <taxon>Pseudomonadota</taxon>
        <taxon>Gammaproteobacteria</taxon>
        <taxon>Oceanospirillales</taxon>
        <taxon>Halomonadaceae</taxon>
        <taxon>Kushneria</taxon>
    </lineage>
</organism>
<keyword evidence="5" id="KW-0808">Transferase</keyword>
<dbReference type="GO" id="GO:0032259">
    <property type="term" value="P:methylation"/>
    <property type="evidence" value="ECO:0007669"/>
    <property type="project" value="UniProtKB-KW"/>
</dbReference>
<evidence type="ECO:0000256" key="3">
    <source>
        <dbReference type="PROSITE-ProRule" id="PRU00182"/>
    </source>
</evidence>
<dbReference type="Pfam" id="PF01728">
    <property type="entry name" value="FtsJ"/>
    <property type="match status" value="1"/>
</dbReference>
<keyword evidence="5" id="KW-0489">Methyltransferase</keyword>
<proteinExistence type="inferred from homology"/>
<keyword evidence="1 3" id="KW-0694">RNA-binding</keyword>
<dbReference type="AlphaFoldDB" id="A0A3D9DUN4"/>
<dbReference type="InterPro" id="IPR036986">
    <property type="entry name" value="S4_RNA-bd_sf"/>
</dbReference>
<dbReference type="PANTHER" id="PTHR32319:SF0">
    <property type="entry name" value="BACTERIAL HEMOLYSIN-LIKE PROTEIN"/>
    <property type="match status" value="1"/>
</dbReference>
<dbReference type="InterPro" id="IPR002877">
    <property type="entry name" value="RNA_MeTrfase_FtsJ_dom"/>
</dbReference>
<dbReference type="SUPFAM" id="SSF53335">
    <property type="entry name" value="S-adenosyl-L-methionine-dependent methyltransferases"/>
    <property type="match status" value="1"/>
</dbReference>
<dbReference type="Gene3D" id="3.10.290.10">
    <property type="entry name" value="RNA-binding S4 domain"/>
    <property type="match status" value="1"/>
</dbReference>
<name>A0A3D9DUN4_9GAMM</name>
<dbReference type="CDD" id="cd00165">
    <property type="entry name" value="S4"/>
    <property type="match status" value="1"/>
</dbReference>
<dbReference type="InterPro" id="IPR029063">
    <property type="entry name" value="SAM-dependent_MTases_sf"/>
</dbReference>
<dbReference type="PIRSF" id="PIRSF005578">
    <property type="entry name" value="TlyA"/>
    <property type="match status" value="1"/>
</dbReference>
<evidence type="ECO:0000256" key="2">
    <source>
        <dbReference type="ARBA" id="ARBA00029460"/>
    </source>
</evidence>